<comment type="caution">
    <text evidence="2">The sequence shown here is derived from an EMBL/GenBank/DDBJ whole genome shotgun (WGS) entry which is preliminary data.</text>
</comment>
<evidence type="ECO:0000256" key="1">
    <source>
        <dbReference type="SAM" id="MobiDB-lite"/>
    </source>
</evidence>
<sequence length="72" mass="8127">MPPRLSAWAADPDALWQRPFFDFEPSETIRWHQREPSAPINIYPESCLHGPQTPMLSGSVESPTPGHTTSIR</sequence>
<protein>
    <submittedName>
        <fullName evidence="2">Uncharacterized protein</fullName>
    </submittedName>
</protein>
<dbReference type="AlphaFoldDB" id="A0A4U0VDY8"/>
<gene>
    <name evidence="2" type="ORF">B0A54_02706</name>
</gene>
<evidence type="ECO:0000313" key="2">
    <source>
        <dbReference type="EMBL" id="TKA47228.1"/>
    </source>
</evidence>
<dbReference type="Proteomes" id="UP000310066">
    <property type="component" value="Unassembled WGS sequence"/>
</dbReference>
<evidence type="ECO:0000313" key="3">
    <source>
        <dbReference type="Proteomes" id="UP000310066"/>
    </source>
</evidence>
<feature type="compositionally biased region" description="Polar residues" evidence="1">
    <location>
        <begin position="54"/>
        <end position="72"/>
    </location>
</feature>
<proteinExistence type="predicted"/>
<name>A0A4U0VDY8_9PEZI</name>
<reference evidence="2 3" key="1">
    <citation type="submission" date="2017-03" db="EMBL/GenBank/DDBJ databases">
        <title>Genomes of endolithic fungi from Antarctica.</title>
        <authorList>
            <person name="Coleine C."/>
            <person name="Masonjones S."/>
            <person name="Stajich J.E."/>
        </authorList>
    </citation>
    <scope>NUCLEOTIDE SEQUENCE [LARGE SCALE GENOMIC DNA]</scope>
    <source>
        <strain evidence="2 3">CCFEE 5311</strain>
    </source>
</reference>
<organism evidence="2 3">
    <name type="scientific">Friedmanniomyces endolithicus</name>
    <dbReference type="NCBI Taxonomy" id="329885"/>
    <lineage>
        <taxon>Eukaryota</taxon>
        <taxon>Fungi</taxon>
        <taxon>Dikarya</taxon>
        <taxon>Ascomycota</taxon>
        <taxon>Pezizomycotina</taxon>
        <taxon>Dothideomycetes</taxon>
        <taxon>Dothideomycetidae</taxon>
        <taxon>Mycosphaerellales</taxon>
        <taxon>Teratosphaeriaceae</taxon>
        <taxon>Friedmanniomyces</taxon>
    </lineage>
</organism>
<feature type="region of interest" description="Disordered" evidence="1">
    <location>
        <begin position="45"/>
        <end position="72"/>
    </location>
</feature>
<dbReference type="EMBL" id="NAJP01000006">
    <property type="protein sequence ID" value="TKA47228.1"/>
    <property type="molecule type" value="Genomic_DNA"/>
</dbReference>
<accession>A0A4U0VDY8</accession>